<dbReference type="Pfam" id="PF08592">
    <property type="entry name" value="Anthrone_oxy"/>
    <property type="match status" value="1"/>
</dbReference>
<evidence type="ECO:0000313" key="3">
    <source>
        <dbReference type="Proteomes" id="UP000516052"/>
    </source>
</evidence>
<keyword evidence="1" id="KW-1133">Transmembrane helix</keyword>
<feature type="transmembrane region" description="Helical" evidence="1">
    <location>
        <begin position="6"/>
        <end position="32"/>
    </location>
</feature>
<accession>A0A7H0IT81</accession>
<dbReference type="Proteomes" id="UP000516052">
    <property type="component" value="Chromosome"/>
</dbReference>
<protein>
    <submittedName>
        <fullName evidence="2">DUF1772 domain-containing protein</fullName>
    </submittedName>
</protein>
<evidence type="ECO:0000256" key="1">
    <source>
        <dbReference type="SAM" id="Phobius"/>
    </source>
</evidence>
<feature type="transmembrane region" description="Helical" evidence="1">
    <location>
        <begin position="89"/>
        <end position="109"/>
    </location>
</feature>
<proteinExistence type="predicted"/>
<keyword evidence="1" id="KW-0812">Transmembrane</keyword>
<keyword evidence="1" id="KW-0472">Membrane</keyword>
<dbReference type="RefSeq" id="WP_187752914.1">
    <property type="nucleotide sequence ID" value="NZ_CP060828.1"/>
</dbReference>
<dbReference type="InterPro" id="IPR013901">
    <property type="entry name" value="Anthrone_oxy"/>
</dbReference>
<feature type="transmembrane region" description="Helical" evidence="1">
    <location>
        <begin position="53"/>
        <end position="83"/>
    </location>
</feature>
<dbReference type="EMBL" id="CP060828">
    <property type="protein sequence ID" value="QNP75997.1"/>
    <property type="molecule type" value="Genomic_DNA"/>
</dbReference>
<sequence length="159" mass="16773">MVEGPYLAMAVAGVLVTGVMAGVFGAFSVLVMRGLGTLPVPQGAAAMNAINTVALTSVFMWLFSGAAAVCAVIAVVTFVLWPAEGRVELLLGSGLYLVGAFGVTVVANVPRNERLQRLGTESAQARAYWPRYLREWTMWNHVRVAASIASALSYVLALA</sequence>
<evidence type="ECO:0000313" key="2">
    <source>
        <dbReference type="EMBL" id="QNP75997.1"/>
    </source>
</evidence>
<name>A0A7H0IT81_9ACTN</name>
<dbReference type="KEGG" id="sroi:IAG44_30400"/>
<gene>
    <name evidence="2" type="ORF">IAG44_30400</name>
</gene>
<dbReference type="AlphaFoldDB" id="A0A7H0IT81"/>
<organism evidence="2 3">
    <name type="scientific">Streptomyces roseirectus</name>
    <dbReference type="NCBI Taxonomy" id="2768066"/>
    <lineage>
        <taxon>Bacteria</taxon>
        <taxon>Bacillati</taxon>
        <taxon>Actinomycetota</taxon>
        <taxon>Actinomycetes</taxon>
        <taxon>Kitasatosporales</taxon>
        <taxon>Streptomycetaceae</taxon>
        <taxon>Streptomyces</taxon>
    </lineage>
</organism>
<keyword evidence="3" id="KW-1185">Reference proteome</keyword>
<reference evidence="2 3" key="1">
    <citation type="submission" date="2020-08" db="EMBL/GenBank/DDBJ databases">
        <title>A novel species.</title>
        <authorList>
            <person name="Gao J."/>
        </authorList>
    </citation>
    <scope>NUCLEOTIDE SEQUENCE [LARGE SCALE GENOMIC DNA]</scope>
    <source>
        <strain evidence="2 3">CRXT-G-22</strain>
    </source>
</reference>